<sequence length="310" mass="36113">MTDKIQFNYIDNKSSLQLLKILQIKNFPNLFRYENQVKQQNVLSFVDNEANPTIVILIDIFRGQMNVFPLNVEALTNTAKSIDWSNGFLTEFKNNPFIKWDEIFEKVGPNNKIGLERHFKSTEKISIACVSLEYEPLFIESLKGYFRNMKPDSEVFDALTLKVDNIQEKINELKLNLDENVGPLKYEDAETIILKQIINYKWQYKSNESINFLRWSCTQTISAGYRINGKLVSWIIMYTDGSIGSLYTLEEFRGKKYSCKVVSYILIKFFENGFDLPYCFVRDNNISSQKVMRSFGFKSNSLVKWVTGTP</sequence>
<dbReference type="PhylomeDB" id="Q54NR8"/>
<dbReference type="VEuPathDB" id="AmoebaDB:DDB_G0285013"/>
<dbReference type="STRING" id="44689.Q54NR8"/>
<feature type="domain" description="N-acetyltransferase" evidence="1">
    <location>
        <begin position="179"/>
        <end position="310"/>
    </location>
</feature>
<dbReference type="PROSITE" id="PS51186">
    <property type="entry name" value="GNAT"/>
    <property type="match status" value="1"/>
</dbReference>
<evidence type="ECO:0000259" key="1">
    <source>
        <dbReference type="PROSITE" id="PS51186"/>
    </source>
</evidence>
<keyword evidence="3" id="KW-1185">Reference proteome</keyword>
<dbReference type="InterPro" id="IPR016181">
    <property type="entry name" value="Acyl_CoA_acyltransferase"/>
</dbReference>
<dbReference type="AlphaFoldDB" id="Q54NR8"/>
<dbReference type="GeneID" id="8624917"/>
<comment type="caution">
    <text evidence="2">The sequence shown here is derived from an EMBL/GenBank/DDBJ whole genome shotgun (WGS) entry which is preliminary data.</text>
</comment>
<evidence type="ECO:0000313" key="2">
    <source>
        <dbReference type="EMBL" id="EAL64970.1"/>
    </source>
</evidence>
<dbReference type="PANTHER" id="PTHR31143">
    <property type="match status" value="1"/>
</dbReference>
<name>Q54NR8_DICDI</name>
<dbReference type="eggNOG" id="ENOG502RESR">
    <property type="taxonomic scope" value="Eukaryota"/>
</dbReference>
<dbReference type="HOGENOM" id="CLU_078094_0_0_1"/>
<dbReference type="Proteomes" id="UP000002195">
    <property type="component" value="Unassembled WGS sequence"/>
</dbReference>
<dbReference type="PANTHER" id="PTHR31143:SF2">
    <property type="entry name" value="FR47-LIKE DOMAIN-CONTAINING PROTEIN-RELATED"/>
    <property type="match status" value="1"/>
</dbReference>
<protein>
    <recommendedName>
        <fullName evidence="1">N-acetyltransferase domain-containing protein</fullName>
    </recommendedName>
</protein>
<reference evidence="2 3" key="1">
    <citation type="journal article" date="2005" name="Nature">
        <title>The genome of the social amoeba Dictyostelium discoideum.</title>
        <authorList>
            <consortium name="The Dictyostelium discoideum Sequencing Consortium"/>
            <person name="Eichinger L."/>
            <person name="Pachebat J.A."/>
            <person name="Glockner G."/>
            <person name="Rajandream M.A."/>
            <person name="Sucgang R."/>
            <person name="Berriman M."/>
            <person name="Song J."/>
            <person name="Olsen R."/>
            <person name="Szafranski K."/>
            <person name="Xu Q."/>
            <person name="Tunggal B."/>
            <person name="Kummerfeld S."/>
            <person name="Madera M."/>
            <person name="Konfortov B.A."/>
            <person name="Rivero F."/>
            <person name="Bankier A.T."/>
            <person name="Lehmann R."/>
            <person name="Hamlin N."/>
            <person name="Davies R."/>
            <person name="Gaudet P."/>
            <person name="Fey P."/>
            <person name="Pilcher K."/>
            <person name="Chen G."/>
            <person name="Saunders D."/>
            <person name="Sodergren E."/>
            <person name="Davis P."/>
            <person name="Kerhornou A."/>
            <person name="Nie X."/>
            <person name="Hall N."/>
            <person name="Anjard C."/>
            <person name="Hemphill L."/>
            <person name="Bason N."/>
            <person name="Farbrother P."/>
            <person name="Desany B."/>
            <person name="Just E."/>
            <person name="Morio T."/>
            <person name="Rost R."/>
            <person name="Churcher C."/>
            <person name="Cooper J."/>
            <person name="Haydock S."/>
            <person name="van Driessche N."/>
            <person name="Cronin A."/>
            <person name="Goodhead I."/>
            <person name="Muzny D."/>
            <person name="Mourier T."/>
            <person name="Pain A."/>
            <person name="Lu M."/>
            <person name="Harper D."/>
            <person name="Lindsay R."/>
            <person name="Hauser H."/>
            <person name="James K."/>
            <person name="Quiles M."/>
            <person name="Madan Babu M."/>
            <person name="Saito T."/>
            <person name="Buchrieser C."/>
            <person name="Wardroper A."/>
            <person name="Felder M."/>
            <person name="Thangavelu M."/>
            <person name="Johnson D."/>
            <person name="Knights A."/>
            <person name="Loulseged H."/>
            <person name="Mungall K."/>
            <person name="Oliver K."/>
            <person name="Price C."/>
            <person name="Quail M.A."/>
            <person name="Urushihara H."/>
            <person name="Hernandez J."/>
            <person name="Rabbinowitsch E."/>
            <person name="Steffen D."/>
            <person name="Sanders M."/>
            <person name="Ma J."/>
            <person name="Kohara Y."/>
            <person name="Sharp S."/>
            <person name="Simmonds M."/>
            <person name="Spiegler S."/>
            <person name="Tivey A."/>
            <person name="Sugano S."/>
            <person name="White B."/>
            <person name="Walker D."/>
            <person name="Woodward J."/>
            <person name="Winckler T."/>
            <person name="Tanaka Y."/>
            <person name="Shaulsky G."/>
            <person name="Schleicher M."/>
            <person name="Weinstock G."/>
            <person name="Rosenthal A."/>
            <person name="Cox E.C."/>
            <person name="Chisholm R.L."/>
            <person name="Gibbs R."/>
            <person name="Loomis W.F."/>
            <person name="Platzer M."/>
            <person name="Kay R.R."/>
            <person name="Williams J."/>
            <person name="Dear P.H."/>
            <person name="Noegel A.A."/>
            <person name="Barrell B."/>
            <person name="Kuspa A."/>
        </authorList>
    </citation>
    <scope>NUCLEOTIDE SEQUENCE [LARGE SCALE GENOMIC DNA]</scope>
    <source>
        <strain evidence="2 3">AX4</strain>
    </source>
</reference>
<dbReference type="InParanoid" id="Q54NR8"/>
<dbReference type="dictyBase" id="DDB_G0285013"/>
<dbReference type="Gene3D" id="3.40.630.30">
    <property type="match status" value="1"/>
</dbReference>
<evidence type="ECO:0000313" key="3">
    <source>
        <dbReference type="Proteomes" id="UP000002195"/>
    </source>
</evidence>
<dbReference type="RefSeq" id="XP_639999.1">
    <property type="nucleotide sequence ID" value="XM_634907.1"/>
</dbReference>
<gene>
    <name evidence="2" type="ORF">DDB_G0285013</name>
</gene>
<dbReference type="KEGG" id="ddi:DDB_G0285013"/>
<dbReference type="Pfam" id="PF08445">
    <property type="entry name" value="FR47"/>
    <property type="match status" value="1"/>
</dbReference>
<accession>Q54NR8</accession>
<dbReference type="FunCoup" id="Q54NR8">
    <property type="interactions" value="5"/>
</dbReference>
<dbReference type="InterPro" id="IPR027365">
    <property type="entry name" value="GNAT_acetyltra_YdfB-like"/>
</dbReference>
<dbReference type="SUPFAM" id="SSF55729">
    <property type="entry name" value="Acyl-CoA N-acyltransferases (Nat)"/>
    <property type="match status" value="1"/>
</dbReference>
<dbReference type="OMA" id="WELASWI"/>
<dbReference type="PaxDb" id="44689-DDB0186325"/>
<dbReference type="InterPro" id="IPR013653">
    <property type="entry name" value="GCN5-like_dom"/>
</dbReference>
<dbReference type="GO" id="GO:0016747">
    <property type="term" value="F:acyltransferase activity, transferring groups other than amino-acyl groups"/>
    <property type="evidence" value="ECO:0007669"/>
    <property type="project" value="InterPro"/>
</dbReference>
<dbReference type="EMBL" id="AAFI02000073">
    <property type="protein sequence ID" value="EAL64970.1"/>
    <property type="molecule type" value="Genomic_DNA"/>
</dbReference>
<proteinExistence type="predicted"/>
<organism evidence="2 3">
    <name type="scientific">Dictyostelium discoideum</name>
    <name type="common">Social amoeba</name>
    <dbReference type="NCBI Taxonomy" id="44689"/>
    <lineage>
        <taxon>Eukaryota</taxon>
        <taxon>Amoebozoa</taxon>
        <taxon>Evosea</taxon>
        <taxon>Eumycetozoa</taxon>
        <taxon>Dictyostelia</taxon>
        <taxon>Dictyosteliales</taxon>
        <taxon>Dictyosteliaceae</taxon>
        <taxon>Dictyostelium</taxon>
    </lineage>
</organism>
<dbReference type="InterPro" id="IPR000182">
    <property type="entry name" value="GNAT_dom"/>
</dbReference>